<comment type="similarity">
    <text evidence="1">Belongs to the plant acyltransferase family.</text>
</comment>
<dbReference type="AlphaFoldDB" id="A0A6A1UM68"/>
<dbReference type="Gene3D" id="3.30.559.10">
    <property type="entry name" value="Chloramphenicol acetyltransferase-like domain"/>
    <property type="match status" value="2"/>
</dbReference>
<gene>
    <name evidence="2" type="ORF">CJ030_MR0G003933</name>
</gene>
<dbReference type="Pfam" id="PF02458">
    <property type="entry name" value="Transferase"/>
    <property type="match status" value="2"/>
</dbReference>
<sequence>MISIKSASIVVPSEPTPSGILWLFESDQLMQWTHAPLIMVYKSTNETNAAQLFEAYSDAELEELGDFAPTDVVENLVPKIDYSTPIEKWPLLLVQLTRFAVAGVGAVTSPCLCGDLLSKPLGYAARTIREAKEKMTDEYIRSALDFITSQEDVSPLRNNIHIRGYSEAPFLGNPNISTGSWMNLPFYAADFGWGKPTYVGPGVLNTDGKSFIMPSPEDDGSLIIALRLQAEYMDSFKKFFYQDMHA</sequence>
<reference evidence="2 3" key="1">
    <citation type="journal article" date="2019" name="Plant Biotechnol. J.">
        <title>The red bayberry genome and genetic basis of sex determination.</title>
        <authorList>
            <person name="Jia H.M."/>
            <person name="Jia H.J."/>
            <person name="Cai Q.L."/>
            <person name="Wang Y."/>
            <person name="Zhao H.B."/>
            <person name="Yang W.F."/>
            <person name="Wang G.Y."/>
            <person name="Li Y.H."/>
            <person name="Zhan D.L."/>
            <person name="Shen Y.T."/>
            <person name="Niu Q.F."/>
            <person name="Chang L."/>
            <person name="Qiu J."/>
            <person name="Zhao L."/>
            <person name="Xie H.B."/>
            <person name="Fu W.Y."/>
            <person name="Jin J."/>
            <person name="Li X.W."/>
            <person name="Jiao Y."/>
            <person name="Zhou C.C."/>
            <person name="Tu T."/>
            <person name="Chai C.Y."/>
            <person name="Gao J.L."/>
            <person name="Fan L.J."/>
            <person name="van de Weg E."/>
            <person name="Wang J.Y."/>
            <person name="Gao Z.S."/>
        </authorList>
    </citation>
    <scope>NUCLEOTIDE SEQUENCE [LARGE SCALE GENOMIC DNA]</scope>
    <source>
        <tissue evidence="2">Leaves</tissue>
    </source>
</reference>
<dbReference type="InterPro" id="IPR050317">
    <property type="entry name" value="Plant_Fungal_Acyltransferase"/>
</dbReference>
<comment type="caution">
    <text evidence="2">The sequence shown here is derived from an EMBL/GenBank/DDBJ whole genome shotgun (WGS) entry which is preliminary data.</text>
</comment>
<dbReference type="GO" id="GO:0016747">
    <property type="term" value="F:acyltransferase activity, transferring groups other than amino-acyl groups"/>
    <property type="evidence" value="ECO:0007669"/>
    <property type="project" value="TreeGrafter"/>
</dbReference>
<organism evidence="2 3">
    <name type="scientific">Morella rubra</name>
    <name type="common">Chinese bayberry</name>
    <dbReference type="NCBI Taxonomy" id="262757"/>
    <lineage>
        <taxon>Eukaryota</taxon>
        <taxon>Viridiplantae</taxon>
        <taxon>Streptophyta</taxon>
        <taxon>Embryophyta</taxon>
        <taxon>Tracheophyta</taxon>
        <taxon>Spermatophyta</taxon>
        <taxon>Magnoliopsida</taxon>
        <taxon>eudicotyledons</taxon>
        <taxon>Gunneridae</taxon>
        <taxon>Pentapetalae</taxon>
        <taxon>rosids</taxon>
        <taxon>fabids</taxon>
        <taxon>Fagales</taxon>
        <taxon>Myricaceae</taxon>
        <taxon>Morella</taxon>
    </lineage>
</organism>
<dbReference type="Proteomes" id="UP000516437">
    <property type="component" value="Unassembled WGS sequence"/>
</dbReference>
<protein>
    <submittedName>
        <fullName evidence="2">Spermidine hydroxycinnamoyl transferase</fullName>
    </submittedName>
</protein>
<proteinExistence type="inferred from homology"/>
<dbReference type="OrthoDB" id="671439at2759"/>
<evidence type="ECO:0000313" key="3">
    <source>
        <dbReference type="Proteomes" id="UP000516437"/>
    </source>
</evidence>
<dbReference type="EMBL" id="RXIC02000072">
    <property type="protein sequence ID" value="KAB1201361.1"/>
    <property type="molecule type" value="Genomic_DNA"/>
</dbReference>
<keyword evidence="3" id="KW-1185">Reference proteome</keyword>
<dbReference type="PANTHER" id="PTHR31642">
    <property type="entry name" value="TRICHOTHECENE 3-O-ACETYLTRANSFERASE"/>
    <property type="match status" value="1"/>
</dbReference>
<name>A0A6A1UM68_9ROSI</name>
<accession>A0A6A1UM68</accession>
<dbReference type="PANTHER" id="PTHR31642:SF289">
    <property type="entry name" value="SPERMIDINE HYDROXYCINNAMOYL TRANSFERASE"/>
    <property type="match status" value="1"/>
</dbReference>
<evidence type="ECO:0000313" key="2">
    <source>
        <dbReference type="EMBL" id="KAB1201361.1"/>
    </source>
</evidence>
<keyword evidence="2" id="KW-0808">Transferase</keyword>
<dbReference type="InterPro" id="IPR023213">
    <property type="entry name" value="CAT-like_dom_sf"/>
</dbReference>
<evidence type="ECO:0000256" key="1">
    <source>
        <dbReference type="ARBA" id="ARBA00009861"/>
    </source>
</evidence>